<dbReference type="GO" id="GO:0006412">
    <property type="term" value="P:translation"/>
    <property type="evidence" value="ECO:0007669"/>
    <property type="project" value="UniProtKB-UniRule"/>
</dbReference>
<evidence type="ECO:0000256" key="4">
    <source>
        <dbReference type="ARBA" id="ARBA00022980"/>
    </source>
</evidence>
<dbReference type="STRING" id="115862.BBG46_00415"/>
<evidence type="ECO:0000313" key="21">
    <source>
        <dbReference type="EMBL" id="VCU48258.1"/>
    </source>
</evidence>
<name>A0A045JW48_MYCTX</name>
<evidence type="ECO:0000313" key="16">
    <source>
        <dbReference type="EMBL" id="COV23018.1"/>
    </source>
</evidence>
<evidence type="ECO:0000313" key="15">
    <source>
        <dbReference type="EMBL" id="CNV42468.1"/>
    </source>
</evidence>
<dbReference type="Proteomes" id="UP000256381">
    <property type="component" value="Unassembled WGS sequence"/>
</dbReference>
<evidence type="ECO:0000313" key="29">
    <source>
        <dbReference type="Proteomes" id="UP000050139"/>
    </source>
</evidence>
<evidence type="ECO:0000313" key="26">
    <source>
        <dbReference type="Proteomes" id="UP000046947"/>
    </source>
</evidence>
<evidence type="ECO:0000313" key="27">
    <source>
        <dbReference type="Proteomes" id="UP000048948"/>
    </source>
</evidence>
<evidence type="ECO:0000313" key="19">
    <source>
        <dbReference type="EMBL" id="OMH57917.1"/>
    </source>
</evidence>
<dbReference type="EMBL" id="COPH01000004">
    <property type="protein sequence ID" value="CLV61043.1"/>
    <property type="molecule type" value="Genomic_DNA"/>
</dbReference>
<dbReference type="Gene3D" id="3.40.5.10">
    <property type="entry name" value="Ribosomal protein L9, N-terminal domain"/>
    <property type="match status" value="1"/>
</dbReference>
<dbReference type="Proteomes" id="UP000046947">
    <property type="component" value="Unassembled WGS sequence"/>
</dbReference>
<comment type="function">
    <text evidence="7">Binds to the 23S rRNA.</text>
</comment>
<keyword evidence="2 7" id="KW-0699">rRNA-binding</keyword>
<evidence type="ECO:0000313" key="34">
    <source>
        <dbReference type="Proteomes" id="UP000671119"/>
    </source>
</evidence>
<dbReference type="EMBL" id="CSAJ01000388">
    <property type="protein sequence ID" value="COW52861.1"/>
    <property type="molecule type" value="Genomic_DNA"/>
</dbReference>
<dbReference type="Proteomes" id="UP000046680">
    <property type="component" value="Unassembled WGS sequence"/>
</dbReference>
<evidence type="ECO:0000313" key="25">
    <source>
        <dbReference type="Proteomes" id="UP000046680"/>
    </source>
</evidence>
<accession>A0A045JW48</accession>
<evidence type="ECO:0000256" key="6">
    <source>
        <dbReference type="ARBA" id="ARBA00035292"/>
    </source>
</evidence>
<dbReference type="InterPro" id="IPR036791">
    <property type="entry name" value="Ribosomal_bL9_C_sf"/>
</dbReference>
<dbReference type="RefSeq" id="WP_003400543.1">
    <property type="nucleotide sequence ID" value="NZ_AP017901.1"/>
</dbReference>
<evidence type="ECO:0000313" key="18">
    <source>
        <dbReference type="EMBL" id="MBP0683598.1"/>
    </source>
</evidence>
<dbReference type="Proteomes" id="UP000048948">
    <property type="component" value="Unassembled WGS sequence"/>
</dbReference>
<dbReference type="EMBL" id="CGCX01001253">
    <property type="protein sequence ID" value="CFR91534.1"/>
    <property type="molecule type" value="Genomic_DNA"/>
</dbReference>
<evidence type="ECO:0000313" key="28">
    <source>
        <dbReference type="Proteomes" id="UP000049023"/>
    </source>
</evidence>
<dbReference type="Proteomes" id="UP000044938">
    <property type="component" value="Unassembled WGS sequence"/>
</dbReference>
<dbReference type="GO" id="GO:0005840">
    <property type="term" value="C:ribosome"/>
    <property type="evidence" value="ECO:0007669"/>
    <property type="project" value="UniProtKB-KW"/>
</dbReference>
<evidence type="ECO:0000313" key="17">
    <source>
        <dbReference type="EMBL" id="COW52861.1"/>
    </source>
</evidence>
<dbReference type="Proteomes" id="UP000039217">
    <property type="component" value="Unassembled WGS sequence"/>
</dbReference>
<evidence type="ECO:0000313" key="12">
    <source>
        <dbReference type="EMBL" id="CKT40510.1"/>
    </source>
</evidence>
<dbReference type="FunFam" id="3.40.5.10:FF:000003">
    <property type="entry name" value="50S ribosomal protein L9"/>
    <property type="match status" value="1"/>
</dbReference>
<evidence type="ECO:0000313" key="30">
    <source>
        <dbReference type="Proteomes" id="UP000050164"/>
    </source>
</evidence>
<dbReference type="Gene3D" id="3.10.430.100">
    <property type="entry name" value="Ribosomal protein L9, C-terminal domain"/>
    <property type="match status" value="1"/>
</dbReference>
<evidence type="ECO:0000256" key="5">
    <source>
        <dbReference type="ARBA" id="ARBA00023274"/>
    </source>
</evidence>
<dbReference type="HAMAP" id="MF_00503">
    <property type="entry name" value="Ribosomal_bL9"/>
    <property type="match status" value="1"/>
</dbReference>
<evidence type="ECO:0000313" key="31">
    <source>
        <dbReference type="Proteomes" id="UP000189452"/>
    </source>
</evidence>
<evidence type="ECO:0000256" key="1">
    <source>
        <dbReference type="ARBA" id="ARBA00010605"/>
    </source>
</evidence>
<dbReference type="EMBL" id="CNFU01001497">
    <property type="protein sequence ID" value="CKT48186.1"/>
    <property type="molecule type" value="Genomic_DNA"/>
</dbReference>
<dbReference type="PDBsum" id="5V93"/>
<dbReference type="InterPro" id="IPR020070">
    <property type="entry name" value="Ribosomal_bL9_N"/>
</dbReference>
<dbReference type="PANTHER" id="PTHR21368">
    <property type="entry name" value="50S RIBOSOMAL PROTEIN L9"/>
    <property type="match status" value="1"/>
</dbReference>
<feature type="domain" description="Ribosomal protein L9" evidence="8">
    <location>
        <begin position="13"/>
        <end position="40"/>
    </location>
</feature>
<dbReference type="AlphaFoldDB" id="A0A045JW48"/>
<dbReference type="Proteomes" id="UP000189452">
    <property type="component" value="Chromosome"/>
</dbReference>
<dbReference type="PROSITE" id="PS00651">
    <property type="entry name" value="RIBOSOMAL_L9"/>
    <property type="match status" value="1"/>
</dbReference>
<dbReference type="GeneID" id="45424015"/>
<dbReference type="NCBIfam" id="TIGR00158">
    <property type="entry name" value="L9"/>
    <property type="match status" value="1"/>
</dbReference>
<dbReference type="GO" id="GO:0003735">
    <property type="term" value="F:structural constituent of ribosome"/>
    <property type="evidence" value="ECO:0007669"/>
    <property type="project" value="InterPro"/>
</dbReference>
<dbReference type="Proteomes" id="UP000050139">
    <property type="component" value="Unassembled WGS sequence"/>
</dbReference>
<evidence type="ECO:0000256" key="2">
    <source>
        <dbReference type="ARBA" id="ARBA00022730"/>
    </source>
</evidence>
<reference evidence="16" key="3">
    <citation type="submission" date="2015-03" db="EMBL/GenBank/DDBJ databases">
        <authorList>
            <person name="Murphy D."/>
        </authorList>
    </citation>
    <scope>NUCLEOTIDE SEQUENCE [LARGE SCALE GENOMIC DNA]</scope>
    <source>
        <strain evidence="16">K00500041</strain>
    </source>
</reference>
<dbReference type="InterPro" id="IPR036935">
    <property type="entry name" value="Ribosomal_bL9_N_sf"/>
</dbReference>
<dbReference type="PATRIC" id="fig|1773.206.peg.370"/>
<evidence type="ECO:0000313" key="14">
    <source>
        <dbReference type="EMBL" id="CLV61043.1"/>
    </source>
</evidence>
<evidence type="ECO:0000313" key="32">
    <source>
        <dbReference type="Proteomes" id="UP000256381"/>
    </source>
</evidence>
<dbReference type="InterPro" id="IPR009027">
    <property type="entry name" value="Ribosomal_bL9/RNase_H1_N"/>
</dbReference>
<reference evidence="20" key="7">
    <citation type="submission" date="2018-07" db="EMBL/GenBank/DDBJ databases">
        <authorList>
            <person name="Shah S."/>
            <person name="Brown T."/>
            <person name="Auld S."/>
            <person name="Bratton K."/>
            <person name="Narechania A."/>
            <person name="Mathema B."/>
            <person name="Gandhi N."/>
        </authorList>
    </citation>
    <scope>NUCLEOTIDE SEQUENCE</scope>
    <source>
        <strain evidence="20">32301_S10</strain>
    </source>
</reference>
<dbReference type="OMA" id="FAIRWTK"/>
<dbReference type="SUPFAM" id="SSF55658">
    <property type="entry name" value="L9 N-domain-like"/>
    <property type="match status" value="1"/>
</dbReference>
<reference evidence="19 31" key="6">
    <citation type="submission" date="2017-02" db="EMBL/GenBank/DDBJ databases">
        <title>Protein polymorphisms may explain contrasting epidemiological fitness of two variants of a multidrug-resistant Mycobacterium tuberculosis strain.</title>
        <authorList>
            <person name="Bigi M.M."/>
            <person name="Lopez B."/>
            <person name="Blanco F.C."/>
            <person name="Sasiain M.C."/>
            <person name="De La Barrera S."/>
            <person name="Ritacco V."/>
            <person name="Bigi F."/>
            <person name="Soria M.A."/>
        </authorList>
    </citation>
    <scope>NUCLEOTIDE SEQUENCE [LARGE SCALE GENOMIC DNA]</scope>
    <source>
        <strain evidence="19 31">6548</strain>
    </source>
</reference>
<dbReference type="Proteomes" id="UP000050164">
    <property type="component" value="Unassembled WGS sequence"/>
</dbReference>
<dbReference type="Proteomes" id="UP000300237">
    <property type="component" value="Chromosome"/>
</dbReference>
<reference evidence="18 34" key="9">
    <citation type="submission" date="2021-03" db="EMBL/GenBank/DDBJ databases">
        <title>Whole Genome Sequencing of Mycobacterium tuberculosis clinical isolates from Arunachal Pradesh, India.</title>
        <authorList>
            <person name="Singh S."/>
            <person name="Mudliar S.R."/>
            <person name="Kulsum U."/>
            <person name="Rufai S.B."/>
            <person name="Singh P.K."/>
            <person name="Umpo M."/>
            <person name="Nyori M."/>
        </authorList>
    </citation>
    <scope>NUCLEOTIDE SEQUENCE [LARGE SCALE GENOMIC DNA]</scope>
    <source>
        <strain evidence="18 34">OMICS/BPL/0142/20/SP</strain>
    </source>
</reference>
<dbReference type="InterPro" id="IPR000244">
    <property type="entry name" value="Ribosomal_bL9"/>
</dbReference>
<dbReference type="InterPro" id="IPR020594">
    <property type="entry name" value="Ribosomal_bL9_bac/chp"/>
</dbReference>
<gene>
    <name evidence="7 16" type="primary">rplI</name>
    <name evidence="19" type="ORF">A4S10_00065</name>
    <name evidence="21" type="ORF">DKC2_0058</name>
    <name evidence="20" type="ORF">DSJ38_08465</name>
    <name evidence="10" type="ORF">ERS007657_02922</name>
    <name evidence="15" type="ORF">ERS007661_02345</name>
    <name evidence="9" type="ORF">ERS007688_00902</name>
    <name evidence="16" type="ORF">ERS007703_00885</name>
    <name evidence="17" type="ORF">ERS007720_02802</name>
    <name evidence="12" type="ORF">ERS027646_03501</name>
    <name evidence="11" type="ORF">ERS027659_02995</name>
    <name evidence="13" type="ORF">ERS027661_04424</name>
    <name evidence="14" type="ORF">ERS094118_00655</name>
    <name evidence="18" type="ORF">J8J21_10760</name>
</gene>
<dbReference type="Proteomes" id="UP000049023">
    <property type="component" value="Unassembled WGS sequence"/>
</dbReference>
<evidence type="ECO:0000313" key="9">
    <source>
        <dbReference type="EMBL" id="CFE47890.1"/>
    </source>
</evidence>
<evidence type="ECO:0000313" key="11">
    <source>
        <dbReference type="EMBL" id="CKS36115.1"/>
    </source>
</evidence>
<protein>
    <recommendedName>
        <fullName evidence="6 7">Large ribosomal subunit protein bL9</fullName>
    </recommendedName>
</protein>
<dbReference type="EMBL" id="CQQC01000805">
    <property type="protein sequence ID" value="CNV42468.1"/>
    <property type="molecule type" value="Genomic_DNA"/>
</dbReference>
<dbReference type="EMBL" id="CNFT01000799">
    <property type="protein sequence ID" value="CKS36115.1"/>
    <property type="molecule type" value="Genomic_DNA"/>
</dbReference>
<dbReference type="EMBL" id="CNGE01000834">
    <property type="protein sequence ID" value="CKT40510.1"/>
    <property type="molecule type" value="Genomic_DNA"/>
</dbReference>
<evidence type="ECO:0000313" key="33">
    <source>
        <dbReference type="Proteomes" id="UP000300237"/>
    </source>
</evidence>
<keyword evidence="3 7" id="KW-0694">RNA-binding</keyword>
<dbReference type="SMR" id="A0A045JW48"/>
<dbReference type="EMBL" id="JAGIZI010000014">
    <property type="protein sequence ID" value="MBP0683598.1"/>
    <property type="molecule type" value="Genomic_DNA"/>
</dbReference>
<dbReference type="Pfam" id="PF03948">
    <property type="entry name" value="Ribosomal_L9_C"/>
    <property type="match status" value="1"/>
</dbReference>
<dbReference type="GO" id="GO:1990904">
    <property type="term" value="C:ribonucleoprotein complex"/>
    <property type="evidence" value="ECO:0007669"/>
    <property type="project" value="UniProtKB-KW"/>
</dbReference>
<sequence>MKLILTADVDHLGSIGDTVEVKDGYGRNFLLPRGLAIVASRGAQKQADEIRRARETKSVRDLEHANEIKAAIEALGPIALPVKTSADSGKLFGSVTAADVVAAIKKAGGPNLDKRIVRLPKTHIKAVGTHFVSVHLHPEIDVEVSLDVVAQS</sequence>
<dbReference type="EMBL" id="CSAE01000062">
    <property type="protein sequence ID" value="COV23018.1"/>
    <property type="molecule type" value="Genomic_DNA"/>
</dbReference>
<dbReference type="SUPFAM" id="SSF55653">
    <property type="entry name" value="Ribosomal protein L9 C-domain"/>
    <property type="match status" value="1"/>
</dbReference>
<evidence type="ECO:0000313" key="20">
    <source>
        <dbReference type="EMBL" id="REQ53242.1"/>
    </source>
</evidence>
<dbReference type="FunFam" id="3.10.430.100:FF:000006">
    <property type="entry name" value="50S ribosomal protein L9"/>
    <property type="match status" value="1"/>
</dbReference>
<reference evidence="21 33" key="8">
    <citation type="submission" date="2018-08" db="EMBL/GenBank/DDBJ databases">
        <authorList>
            <person name="Fokvardsen B D."/>
            <person name="Norman A."/>
        </authorList>
    </citation>
    <scope>NUCLEOTIDE SEQUENCE [LARGE SCALE GENOMIC DNA]</scope>
    <source>
        <strain evidence="21 33">DKC2</strain>
    </source>
</reference>
<dbReference type="GO" id="GO:0019843">
    <property type="term" value="F:rRNA binding"/>
    <property type="evidence" value="ECO:0007669"/>
    <property type="project" value="UniProtKB-UniRule"/>
</dbReference>
<keyword evidence="5 7" id="KW-0687">Ribonucleoprotein</keyword>
<evidence type="ECO:0000256" key="7">
    <source>
        <dbReference type="HAMAP-Rule" id="MF_00503"/>
    </source>
</evidence>
<evidence type="ECO:0000313" key="22">
    <source>
        <dbReference type="Proteomes" id="UP000038802"/>
    </source>
</evidence>
<dbReference type="EMBL" id="CFOH01000098">
    <property type="protein sequence ID" value="CFE47890.1"/>
    <property type="molecule type" value="Genomic_DNA"/>
</dbReference>
<evidence type="ECO:0000313" key="23">
    <source>
        <dbReference type="Proteomes" id="UP000039217"/>
    </source>
</evidence>
<dbReference type="Proteomes" id="UP000671119">
    <property type="component" value="Unassembled WGS sequence"/>
</dbReference>
<evidence type="ECO:0000256" key="3">
    <source>
        <dbReference type="ARBA" id="ARBA00022884"/>
    </source>
</evidence>
<reference evidence="22 23" key="2">
    <citation type="submission" date="2015-03" db="EMBL/GenBank/DDBJ databases">
        <authorList>
            <consortium name="Pathogen Informatics"/>
        </authorList>
    </citation>
    <scope>NUCLEOTIDE SEQUENCE [LARGE SCALE GENOMIC DNA]</scope>
    <source>
        <strain evidence="12 27">Bir 172</strain>
        <strain evidence="11 30">Bir 185</strain>
        <strain evidence="13 28">Bir 187</strain>
        <strain evidence="10 25">C09601061</strain>
        <strain evidence="15 23">D00501624</strain>
        <strain evidence="9 26">H09601792</strain>
        <strain evidence="22">K00500041</strain>
        <strain evidence="17 24">M09401471</strain>
    </source>
</reference>
<evidence type="ECO:0000313" key="10">
    <source>
        <dbReference type="EMBL" id="CFR91534.1"/>
    </source>
</evidence>
<dbReference type="Proteomes" id="UP000038802">
    <property type="component" value="Unassembled WGS sequence"/>
</dbReference>
<dbReference type="Pfam" id="PF01281">
    <property type="entry name" value="Ribosomal_L9_N"/>
    <property type="match status" value="1"/>
</dbReference>
<dbReference type="InterPro" id="IPR020069">
    <property type="entry name" value="Ribosomal_bL9_C"/>
</dbReference>
<reference evidence="20 32" key="5">
    <citation type="journal article" date="2017" name="N. Engl. J. Med.">
        <title>Transmission of Extensively Drug-Resistant Tuberculosis in South Africa.</title>
        <authorList>
            <person name="Shah N.S."/>
            <person name="Auld S.C."/>
            <person name="Brust J.C."/>
            <person name="Mathema B."/>
            <person name="Ismail N."/>
            <person name="Moodley P."/>
            <person name="Mlisana K."/>
            <person name="Allana S."/>
            <person name="Campbell A."/>
            <person name="Mthiyane T."/>
            <person name="Morris N."/>
            <person name="Mpangase P."/>
            <person name="van der Meulen H."/>
            <person name="Omar S.V."/>
            <person name="Brown T.S."/>
            <person name="Narechania A."/>
            <person name="Shaskina E."/>
            <person name="Kapwata T."/>
            <person name="Kreiswirth B."/>
            <person name="Gandhi N.R."/>
        </authorList>
    </citation>
    <scope>NUCLEOTIDE SEQUENCE [LARGE SCALE GENOMIC DNA]</scope>
    <source>
        <strain evidence="20 32">32301_S10</strain>
    </source>
</reference>
<evidence type="ECO:0000313" key="24">
    <source>
        <dbReference type="Proteomes" id="UP000044938"/>
    </source>
</evidence>
<organism evidence="16 22">
    <name type="scientific">Mycobacterium tuberculosis</name>
    <dbReference type="NCBI Taxonomy" id="1773"/>
    <lineage>
        <taxon>Bacteria</taxon>
        <taxon>Bacillati</taxon>
        <taxon>Actinomycetota</taxon>
        <taxon>Actinomycetes</taxon>
        <taxon>Mycobacteriales</taxon>
        <taxon>Mycobacteriaceae</taxon>
        <taxon>Mycobacterium</taxon>
        <taxon>Mycobacterium tuberculosis complex</taxon>
    </lineage>
</organism>
<dbReference type="EMBL" id="LR027516">
    <property type="protein sequence ID" value="VCU48258.1"/>
    <property type="molecule type" value="Genomic_DNA"/>
</dbReference>
<dbReference type="EMBL" id="LWDQ01000001">
    <property type="protein sequence ID" value="OMH57917.1"/>
    <property type="molecule type" value="Genomic_DNA"/>
</dbReference>
<dbReference type="EMDB" id="EMD-25100"/>
<dbReference type="EMDB" id="EMD-8641"/>
<evidence type="ECO:0000313" key="13">
    <source>
        <dbReference type="EMBL" id="CKT48186.1"/>
    </source>
</evidence>
<proteinExistence type="inferred from homology"/>
<dbReference type="EMBL" id="QTBD01000131">
    <property type="protein sequence ID" value="REQ53242.1"/>
    <property type="molecule type" value="Genomic_DNA"/>
</dbReference>
<comment type="similarity">
    <text evidence="1 7">Belongs to the bacterial ribosomal protein bL9 family.</text>
</comment>
<keyword evidence="4 7" id="KW-0689">Ribosomal protein</keyword>
<dbReference type="EMDB" id="EMD-8645"/>
<dbReference type="EMDB" id="EMD-31398"/>
<reference evidence="14 29" key="1">
    <citation type="submission" date="2015-03" db="EMBL/GenBank/DDBJ databases">
        <authorList>
            <consortium name="Pathogen Informatics"/>
            <person name="Murphy D."/>
        </authorList>
    </citation>
    <scope>NUCLEOTIDE SEQUENCE [LARGE SCALE GENOMIC DNA]</scope>
    <source>
        <strain evidence="14 29">0268S</strain>
    </source>
</reference>
<reference evidence="19 31" key="4">
    <citation type="submission" date="2016-04" db="EMBL/GenBank/DDBJ databases">
        <authorList>
            <person name="Bigi M."/>
            <person name="Bigi F."/>
            <person name="Soria M.A."/>
        </authorList>
    </citation>
    <scope>NUCLEOTIDE SEQUENCE [LARGE SCALE GENOMIC DNA]</scope>
    <source>
        <strain evidence="19 31">6548</strain>
    </source>
</reference>
<evidence type="ECO:0000259" key="8">
    <source>
        <dbReference type="PROSITE" id="PS00651"/>
    </source>
</evidence>